<evidence type="ECO:0000313" key="3">
    <source>
        <dbReference type="Proteomes" id="UP000029707"/>
    </source>
</evidence>
<reference evidence="2 3" key="1">
    <citation type="journal article" date="2014" name="Genome Announc.">
        <title>Draft genome sequences of eight enterohepatic helicobacter species isolated from both laboratory and wild rodents.</title>
        <authorList>
            <person name="Sheh A."/>
            <person name="Shen Z."/>
            <person name="Fox J.G."/>
        </authorList>
    </citation>
    <scope>NUCLEOTIDE SEQUENCE [LARGE SCALE GENOMIC DNA]</scope>
    <source>
        <strain evidence="2 3">MIT 01-6451</strain>
    </source>
</reference>
<gene>
    <name evidence="2" type="ORF">LS65_009455</name>
</gene>
<dbReference type="Proteomes" id="UP000029707">
    <property type="component" value="Unassembled WGS sequence"/>
</dbReference>
<feature type="transmembrane region" description="Helical" evidence="1">
    <location>
        <begin position="115"/>
        <end position="136"/>
    </location>
</feature>
<sequence>MKIPLYSQLKLKLESKGIDSITSGQIAWFMCSVGLCIVPIIFLYFDKDKDQYAILWGMFLIFALNLVYFKNIFPLLTVVGYYYLILTFSQLASAIIIVYPLIIAVITILSKHFRFLTTFVIGVVFLEASLKLFYLLGGFYK</sequence>
<dbReference type="EMBL" id="JRMQ02000024">
    <property type="protein sequence ID" value="TLD99135.1"/>
    <property type="molecule type" value="Genomic_DNA"/>
</dbReference>
<evidence type="ECO:0000313" key="2">
    <source>
        <dbReference type="EMBL" id="TLD99135.1"/>
    </source>
</evidence>
<keyword evidence="3" id="KW-1185">Reference proteome</keyword>
<accession>A0A4U8TGN9</accession>
<keyword evidence="1" id="KW-0472">Membrane</keyword>
<dbReference type="RefSeq" id="WP_138129863.1">
    <property type="nucleotide sequence ID" value="NZ_JRMQ02000024.1"/>
</dbReference>
<dbReference type="OrthoDB" id="5363059at2"/>
<organism evidence="2 3">
    <name type="scientific">Helicobacter japonicus</name>
    <dbReference type="NCBI Taxonomy" id="425400"/>
    <lineage>
        <taxon>Bacteria</taxon>
        <taxon>Pseudomonadati</taxon>
        <taxon>Campylobacterota</taxon>
        <taxon>Epsilonproteobacteria</taxon>
        <taxon>Campylobacterales</taxon>
        <taxon>Helicobacteraceae</taxon>
        <taxon>Helicobacter</taxon>
    </lineage>
</organism>
<feature type="transmembrane region" description="Helical" evidence="1">
    <location>
        <begin position="52"/>
        <end position="69"/>
    </location>
</feature>
<keyword evidence="1" id="KW-1133">Transmembrane helix</keyword>
<name>A0A4U8TGN9_9HELI</name>
<protein>
    <submittedName>
        <fullName evidence="2">Uncharacterized protein</fullName>
    </submittedName>
</protein>
<comment type="caution">
    <text evidence="2">The sequence shown here is derived from an EMBL/GenBank/DDBJ whole genome shotgun (WGS) entry which is preliminary data.</text>
</comment>
<feature type="transmembrane region" description="Helical" evidence="1">
    <location>
        <begin position="81"/>
        <end position="108"/>
    </location>
</feature>
<feature type="transmembrane region" description="Helical" evidence="1">
    <location>
        <begin position="26"/>
        <end position="45"/>
    </location>
</feature>
<evidence type="ECO:0000256" key="1">
    <source>
        <dbReference type="SAM" id="Phobius"/>
    </source>
</evidence>
<keyword evidence="1" id="KW-0812">Transmembrane</keyword>
<proteinExistence type="predicted"/>
<dbReference type="AlphaFoldDB" id="A0A4U8TGN9"/>